<dbReference type="RefSeq" id="XP_028882010.1">
    <property type="nucleotide sequence ID" value="XM_029026686.1"/>
</dbReference>
<organism evidence="2 3">
    <name type="scientific">Trypanosoma theileri</name>
    <dbReference type="NCBI Taxonomy" id="67003"/>
    <lineage>
        <taxon>Eukaryota</taxon>
        <taxon>Discoba</taxon>
        <taxon>Euglenozoa</taxon>
        <taxon>Kinetoplastea</taxon>
        <taxon>Metakinetoplastina</taxon>
        <taxon>Trypanosomatida</taxon>
        <taxon>Trypanosomatidae</taxon>
        <taxon>Trypanosoma</taxon>
    </lineage>
</organism>
<feature type="region of interest" description="Disordered" evidence="1">
    <location>
        <begin position="195"/>
        <end position="225"/>
    </location>
</feature>
<feature type="compositionally biased region" description="Polar residues" evidence="1">
    <location>
        <begin position="195"/>
        <end position="205"/>
    </location>
</feature>
<sequence>MTTTPSTVHSSLQRYLPGHLSKRDRRICTGETNRKNFETTHLSVLQKEVAHKLTLPSRLNRLMVSSQTVTRATLDEKRISFQSLGGDTANTSESGSTERIRKGIGTKSGEKENRLRCDAVTVDSLIASNKTGKEHGFVAEAFYFGNECVGGAGQLEYNEPRDPECHNPAVSAWKTREHFDRSVWLSRTLGLSDPAQNVHKSTNSLAPLRSPVQKTSHNEDSGKSIATNKENTITGKSSLPSNEVKTTLSDWTRNYTPPNLYDVPPPKLRFELTDYHSTFNVVQADPKTTMYVEEKDRFQSVQHVPLPTPTTIQKTERRRCMHNKT</sequence>
<evidence type="ECO:0000256" key="1">
    <source>
        <dbReference type="SAM" id="MobiDB-lite"/>
    </source>
</evidence>
<dbReference type="AlphaFoldDB" id="A0A1X0NTB0"/>
<reference evidence="2 3" key="1">
    <citation type="submission" date="2017-03" db="EMBL/GenBank/DDBJ databases">
        <title>An alternative strategy for trypanosome survival in the mammalian bloodstream revealed through genome and transcriptome analysis of the ubiquitous bovine parasite Trypanosoma (Megatrypanum) theileri.</title>
        <authorList>
            <person name="Kelly S."/>
            <person name="Ivens A."/>
            <person name="Mott A."/>
            <person name="O'Neill E."/>
            <person name="Emms D."/>
            <person name="Macleod O."/>
            <person name="Voorheis P."/>
            <person name="Matthews J."/>
            <person name="Matthews K."/>
            <person name="Carrington M."/>
        </authorList>
    </citation>
    <scope>NUCLEOTIDE SEQUENCE [LARGE SCALE GENOMIC DNA]</scope>
    <source>
        <strain evidence="2">Edinburgh</strain>
    </source>
</reference>
<accession>A0A1X0NTB0</accession>
<gene>
    <name evidence="2" type="ORF">TM35_000191880</name>
</gene>
<dbReference type="VEuPathDB" id="TriTrypDB:TM35_000191880"/>
<evidence type="ECO:0000313" key="3">
    <source>
        <dbReference type="Proteomes" id="UP000192257"/>
    </source>
</evidence>
<keyword evidence="3" id="KW-1185">Reference proteome</keyword>
<proteinExistence type="predicted"/>
<evidence type="ECO:0000313" key="2">
    <source>
        <dbReference type="EMBL" id="ORC87944.1"/>
    </source>
</evidence>
<dbReference type="OrthoDB" id="249545at2759"/>
<name>A0A1X0NTB0_9TRYP</name>
<dbReference type="Proteomes" id="UP000192257">
    <property type="component" value="Unassembled WGS sequence"/>
</dbReference>
<comment type="caution">
    <text evidence="2">The sequence shown here is derived from an EMBL/GenBank/DDBJ whole genome shotgun (WGS) entry which is preliminary data.</text>
</comment>
<protein>
    <submittedName>
        <fullName evidence="2">Uncharacterized protein</fullName>
    </submittedName>
</protein>
<dbReference type="EMBL" id="NBCO01000019">
    <property type="protein sequence ID" value="ORC87944.1"/>
    <property type="molecule type" value="Genomic_DNA"/>
</dbReference>
<dbReference type="GeneID" id="39986466"/>